<proteinExistence type="predicted"/>
<evidence type="ECO:0000256" key="1">
    <source>
        <dbReference type="SAM" id="MobiDB-lite"/>
    </source>
</evidence>
<feature type="region of interest" description="Disordered" evidence="1">
    <location>
        <begin position="1"/>
        <end position="20"/>
    </location>
</feature>
<accession>A0ABV6LNB0</accession>
<dbReference type="EMBL" id="JBHLTP010000008">
    <property type="protein sequence ID" value="MFC0523886.1"/>
    <property type="molecule type" value="Genomic_DNA"/>
</dbReference>
<reference evidence="2 3" key="1">
    <citation type="submission" date="2024-09" db="EMBL/GenBank/DDBJ databases">
        <authorList>
            <person name="Sun Q."/>
            <person name="Mori K."/>
        </authorList>
    </citation>
    <scope>NUCLEOTIDE SEQUENCE [LARGE SCALE GENOMIC DNA]</scope>
    <source>
        <strain evidence="2 3">NCAIM B.02529</strain>
    </source>
</reference>
<dbReference type="RefSeq" id="WP_377347267.1">
    <property type="nucleotide sequence ID" value="NZ_JBHLTP010000008.1"/>
</dbReference>
<gene>
    <name evidence="2" type="ORF">ACFFGV_09985</name>
</gene>
<name>A0ABV6LNB0_9BACI</name>
<evidence type="ECO:0000313" key="2">
    <source>
        <dbReference type="EMBL" id="MFC0523886.1"/>
    </source>
</evidence>
<organism evidence="2 3">
    <name type="scientific">Pontibacillus salicampi</name>
    <dbReference type="NCBI Taxonomy" id="1449801"/>
    <lineage>
        <taxon>Bacteria</taxon>
        <taxon>Bacillati</taxon>
        <taxon>Bacillota</taxon>
        <taxon>Bacilli</taxon>
        <taxon>Bacillales</taxon>
        <taxon>Bacillaceae</taxon>
        <taxon>Pontibacillus</taxon>
    </lineage>
</organism>
<protein>
    <recommendedName>
        <fullName evidence="4">IS256 family transposase</fullName>
    </recommendedName>
</protein>
<comment type="caution">
    <text evidence="2">The sequence shown here is derived from an EMBL/GenBank/DDBJ whole genome shotgun (WGS) entry which is preliminary data.</text>
</comment>
<sequence>MSLNKRKKRKPVGKMTNKKEYPKLTLDQALDMVIAGKSAEGLREKL</sequence>
<dbReference type="Proteomes" id="UP001589836">
    <property type="component" value="Unassembled WGS sequence"/>
</dbReference>
<keyword evidence="3" id="KW-1185">Reference proteome</keyword>
<evidence type="ECO:0008006" key="4">
    <source>
        <dbReference type="Google" id="ProtNLM"/>
    </source>
</evidence>
<feature type="compositionally biased region" description="Basic residues" evidence="1">
    <location>
        <begin position="1"/>
        <end position="12"/>
    </location>
</feature>
<evidence type="ECO:0000313" key="3">
    <source>
        <dbReference type="Proteomes" id="UP001589836"/>
    </source>
</evidence>